<evidence type="ECO:0000256" key="1">
    <source>
        <dbReference type="SAM" id="MobiDB-lite"/>
    </source>
</evidence>
<dbReference type="Proteomes" id="UP000799437">
    <property type="component" value="Unassembled WGS sequence"/>
</dbReference>
<evidence type="ECO:0000313" key="3">
    <source>
        <dbReference type="Proteomes" id="UP000799437"/>
    </source>
</evidence>
<proteinExistence type="predicted"/>
<reference evidence="2" key="1">
    <citation type="journal article" date="2020" name="Stud. Mycol.">
        <title>101 Dothideomycetes genomes: a test case for predicting lifestyles and emergence of pathogens.</title>
        <authorList>
            <person name="Haridas S."/>
            <person name="Albert R."/>
            <person name="Binder M."/>
            <person name="Bloem J."/>
            <person name="Labutti K."/>
            <person name="Salamov A."/>
            <person name="Andreopoulos B."/>
            <person name="Baker S."/>
            <person name="Barry K."/>
            <person name="Bills G."/>
            <person name="Bluhm B."/>
            <person name="Cannon C."/>
            <person name="Castanera R."/>
            <person name="Culley D."/>
            <person name="Daum C."/>
            <person name="Ezra D."/>
            <person name="Gonzalez J."/>
            <person name="Henrissat B."/>
            <person name="Kuo A."/>
            <person name="Liang C."/>
            <person name="Lipzen A."/>
            <person name="Lutzoni F."/>
            <person name="Magnuson J."/>
            <person name="Mondo S."/>
            <person name="Nolan M."/>
            <person name="Ohm R."/>
            <person name="Pangilinan J."/>
            <person name="Park H.-J."/>
            <person name="Ramirez L."/>
            <person name="Alfaro M."/>
            <person name="Sun H."/>
            <person name="Tritt A."/>
            <person name="Yoshinaga Y."/>
            <person name="Zwiers L.-H."/>
            <person name="Turgeon B."/>
            <person name="Goodwin S."/>
            <person name="Spatafora J."/>
            <person name="Crous P."/>
            <person name="Grigoriev I."/>
        </authorList>
    </citation>
    <scope>NUCLEOTIDE SEQUENCE</scope>
    <source>
        <strain evidence="2">CBS 121739</strain>
    </source>
</reference>
<organism evidence="2 3">
    <name type="scientific">Pseudovirgaria hyperparasitica</name>
    <dbReference type="NCBI Taxonomy" id="470096"/>
    <lineage>
        <taxon>Eukaryota</taxon>
        <taxon>Fungi</taxon>
        <taxon>Dikarya</taxon>
        <taxon>Ascomycota</taxon>
        <taxon>Pezizomycotina</taxon>
        <taxon>Dothideomycetes</taxon>
        <taxon>Dothideomycetes incertae sedis</taxon>
        <taxon>Acrospermales</taxon>
        <taxon>Acrospermaceae</taxon>
        <taxon>Pseudovirgaria</taxon>
    </lineage>
</organism>
<evidence type="ECO:0000313" key="2">
    <source>
        <dbReference type="EMBL" id="KAF2762682.1"/>
    </source>
</evidence>
<dbReference type="RefSeq" id="XP_033605133.1">
    <property type="nucleotide sequence ID" value="XM_033750055.1"/>
</dbReference>
<dbReference type="GeneID" id="54491109"/>
<dbReference type="EMBL" id="ML996565">
    <property type="protein sequence ID" value="KAF2762682.1"/>
    <property type="molecule type" value="Genomic_DNA"/>
</dbReference>
<protein>
    <submittedName>
        <fullName evidence="2">Uncharacterized protein</fullName>
    </submittedName>
</protein>
<feature type="region of interest" description="Disordered" evidence="1">
    <location>
        <begin position="1"/>
        <end position="28"/>
    </location>
</feature>
<accession>A0A6A6WKJ1</accession>
<dbReference type="AlphaFoldDB" id="A0A6A6WKJ1"/>
<name>A0A6A6WKJ1_9PEZI</name>
<gene>
    <name evidence="2" type="ORF">EJ05DRAFT_9160</name>
</gene>
<sequence>MTGSIHAAGQHSGLDKHNTHPSSEDDGGLETRMAVWKEELRFDNLVSVHELSYKRAGHLLTTKTEECPSHDWIVTIDPETKDVHIRIAKDEEAMVEYFDNKLNQVSTTNFIRTSIEKSAQRVSCTWKLNSGRPTGETEVALLVLYLFATRQCKSIEVSNFGTASEPKYDISKARCTGGELSQTEKSFFDKINKSEGAICFESTSLESYKLYSVSN</sequence>
<keyword evidence="3" id="KW-1185">Reference proteome</keyword>